<dbReference type="STRING" id="81972.D7LKM9"/>
<dbReference type="Proteomes" id="UP000008694">
    <property type="component" value="Unassembled WGS sequence"/>
</dbReference>
<gene>
    <name evidence="1" type="ORF">ARALYDRAFT_901872</name>
</gene>
<dbReference type="Gramene" id="scaffold_401373.1">
    <property type="protein sequence ID" value="scaffold_401373.1"/>
    <property type="gene ID" value="scaffold_401373.1"/>
</dbReference>
<dbReference type="HOGENOM" id="CLU_2888799_0_0_1"/>
<organism evidence="2">
    <name type="scientific">Arabidopsis lyrata subsp. lyrata</name>
    <name type="common">Lyre-leaved rock-cress</name>
    <dbReference type="NCBI Taxonomy" id="81972"/>
    <lineage>
        <taxon>Eukaryota</taxon>
        <taxon>Viridiplantae</taxon>
        <taxon>Streptophyta</taxon>
        <taxon>Embryophyta</taxon>
        <taxon>Tracheophyta</taxon>
        <taxon>Spermatophyta</taxon>
        <taxon>Magnoliopsida</taxon>
        <taxon>eudicotyledons</taxon>
        <taxon>Gunneridae</taxon>
        <taxon>Pentapetalae</taxon>
        <taxon>rosids</taxon>
        <taxon>malvids</taxon>
        <taxon>Brassicales</taxon>
        <taxon>Brassicaceae</taxon>
        <taxon>Camelineae</taxon>
        <taxon>Arabidopsis</taxon>
    </lineage>
</organism>
<evidence type="ECO:0000313" key="1">
    <source>
        <dbReference type="EMBL" id="EFH55460.1"/>
    </source>
</evidence>
<dbReference type="AlphaFoldDB" id="D7LKM9"/>
<reference evidence="2" key="1">
    <citation type="journal article" date="2011" name="Nat. Genet.">
        <title>The Arabidopsis lyrata genome sequence and the basis of rapid genome size change.</title>
        <authorList>
            <person name="Hu T.T."/>
            <person name="Pattyn P."/>
            <person name="Bakker E.G."/>
            <person name="Cao J."/>
            <person name="Cheng J.-F."/>
            <person name="Clark R.M."/>
            <person name="Fahlgren N."/>
            <person name="Fawcett J.A."/>
            <person name="Grimwood J."/>
            <person name="Gundlach H."/>
            <person name="Haberer G."/>
            <person name="Hollister J.D."/>
            <person name="Ossowski S."/>
            <person name="Ottilar R.P."/>
            <person name="Salamov A.A."/>
            <person name="Schneeberger K."/>
            <person name="Spannagl M."/>
            <person name="Wang X."/>
            <person name="Yang L."/>
            <person name="Nasrallah M.E."/>
            <person name="Bergelson J."/>
            <person name="Carrington J.C."/>
            <person name="Gaut B.S."/>
            <person name="Schmutz J."/>
            <person name="Mayer K.F.X."/>
            <person name="Van de Peer Y."/>
            <person name="Grigoriev I.V."/>
            <person name="Nordborg M."/>
            <person name="Weigel D."/>
            <person name="Guo Y.-L."/>
        </authorList>
    </citation>
    <scope>NUCLEOTIDE SEQUENCE [LARGE SCALE GENOMIC DNA]</scope>
    <source>
        <strain evidence="2">cv. MN47</strain>
    </source>
</reference>
<sequence length="63" mass="6954">MRLFSHQINGHGSTLAVPQLLKSSACGFILYMSWTKSFKTNCCLTNLDTRPLGGSEDGLVFFL</sequence>
<dbReference type="EMBL" id="GL348716">
    <property type="protein sequence ID" value="EFH55460.1"/>
    <property type="molecule type" value="Genomic_DNA"/>
</dbReference>
<accession>D7LKM9</accession>
<keyword evidence="2" id="KW-1185">Reference proteome</keyword>
<evidence type="ECO:0000313" key="2">
    <source>
        <dbReference type="Proteomes" id="UP000008694"/>
    </source>
</evidence>
<proteinExistence type="predicted"/>
<protein>
    <submittedName>
        <fullName evidence="1">Uncharacterized protein</fullName>
    </submittedName>
</protein>
<name>D7LKM9_ARALL</name>